<dbReference type="Proteomes" id="UP000195611">
    <property type="component" value="Unassembled WGS sequence"/>
</dbReference>
<dbReference type="EMBL" id="FUKW01000100">
    <property type="protein sequence ID" value="SJN37906.1"/>
    <property type="molecule type" value="Genomic_DNA"/>
</dbReference>
<sequence>MNREKLEILLPVLIINFIKRSIYKFRLLNYFMYDYRQYSKHSFGFTRKPTYENLRAKITLHYHSIEKGLSNINVRLGFGEKALKNLVHVLEEYKNCEFPKDDKRYLSAINILISYVDLHEKNNYDVPWIKGKLTEQLNYLGENQTKKMTKNHMPYREFTKKEIIESVNKPFDEFLKHRVSVRDYSTEEVDVNQINDAIEMAIRTPSVCNRQPWKVYVLKNYDTIQKASGVQKGLNGERRTNVRNLLIVTTDISYFANDKERNEPFIDGGLFSMTLLYALHYKGLAACSLNNSMSNKDFKEVKRIVNIRSSERLIMFISVGKYSDKLIVPTSTRDSLDDFVEYR</sequence>
<gene>
    <name evidence="2" type="ORF">FM115_07675</name>
</gene>
<evidence type="ECO:0000259" key="1">
    <source>
        <dbReference type="Pfam" id="PF00881"/>
    </source>
</evidence>
<dbReference type="InterPro" id="IPR050627">
    <property type="entry name" value="Nitroreductase/BluB"/>
</dbReference>
<dbReference type="Gene3D" id="3.40.109.10">
    <property type="entry name" value="NADH Oxidase"/>
    <property type="match status" value="1"/>
</dbReference>
<dbReference type="AlphaFoldDB" id="A0A1R4K0U8"/>
<feature type="domain" description="Nitroreductase" evidence="1">
    <location>
        <begin position="176"/>
        <end position="321"/>
    </location>
</feature>
<dbReference type="SUPFAM" id="SSF55469">
    <property type="entry name" value="FMN-dependent nitroreductase-like"/>
    <property type="match status" value="1"/>
</dbReference>
<evidence type="ECO:0000313" key="2">
    <source>
        <dbReference type="EMBL" id="SJN37906.1"/>
    </source>
</evidence>
<proteinExistence type="predicted"/>
<evidence type="ECO:0000313" key="3">
    <source>
        <dbReference type="Proteomes" id="UP000195611"/>
    </source>
</evidence>
<dbReference type="Pfam" id="PF00881">
    <property type="entry name" value="Nitroreductase"/>
    <property type="match status" value="1"/>
</dbReference>
<reference evidence="2 3" key="1">
    <citation type="submission" date="2017-02" db="EMBL/GenBank/DDBJ databases">
        <authorList>
            <person name="Peterson S.W."/>
        </authorList>
    </citation>
    <scope>NUCLEOTIDE SEQUENCE [LARGE SCALE GENOMIC DNA]</scope>
    <source>
        <strain evidence="2 3">42ea</strain>
    </source>
</reference>
<dbReference type="RefSeq" id="WP_087058955.1">
    <property type="nucleotide sequence ID" value="NZ_FUKW01000100.1"/>
</dbReference>
<dbReference type="InterPro" id="IPR029479">
    <property type="entry name" value="Nitroreductase"/>
</dbReference>
<dbReference type="PANTHER" id="PTHR23026:SF123">
    <property type="entry name" value="NAD(P)H NITROREDUCTASE RV3131-RELATED"/>
    <property type="match status" value="1"/>
</dbReference>
<accession>A0A1R4K0U8</accession>
<dbReference type="InterPro" id="IPR000415">
    <property type="entry name" value="Nitroreductase-like"/>
</dbReference>
<protein>
    <submittedName>
        <fullName evidence="2">Putative NADH dehydrogenase/NAD(P)H nitroreductase</fullName>
    </submittedName>
</protein>
<dbReference type="GO" id="GO:0016491">
    <property type="term" value="F:oxidoreductase activity"/>
    <property type="evidence" value="ECO:0007669"/>
    <property type="project" value="InterPro"/>
</dbReference>
<dbReference type="PANTHER" id="PTHR23026">
    <property type="entry name" value="NADPH NITROREDUCTASE"/>
    <property type="match status" value="1"/>
</dbReference>
<organism evidence="2 3">
    <name type="scientific">Marinilactibacillus psychrotolerans 42ea</name>
    <dbReference type="NCBI Taxonomy" id="1255609"/>
    <lineage>
        <taxon>Bacteria</taxon>
        <taxon>Bacillati</taxon>
        <taxon>Bacillota</taxon>
        <taxon>Bacilli</taxon>
        <taxon>Lactobacillales</taxon>
        <taxon>Carnobacteriaceae</taxon>
        <taxon>Marinilactibacillus</taxon>
    </lineage>
</organism>
<name>A0A1R4K0U8_9LACT</name>